<dbReference type="RefSeq" id="WP_249997015.1">
    <property type="nucleotide sequence ID" value="NZ_CP116221.1"/>
</dbReference>
<dbReference type="Proteomes" id="UP001202717">
    <property type="component" value="Chromosome"/>
</dbReference>
<sequence>MKKLLTLLLVAIIFIGCKNDVKTETVSDEIGTEVDSKNEKMANHNDGLKTLVGQFIYYGDAAVLQTRNDIYGVVINDKMHELNKKAAAYKSDPTDYVTVQIRGKLIPKPEGEEGWPFKIDIKQIDNVKKHETKENDVIKLGDS</sequence>
<gene>
    <name evidence="1" type="ORF">MUN68_017490</name>
</gene>
<proteinExistence type="predicted"/>
<organism evidence="1 2">
    <name type="scientific">Psychroserpens ponticola</name>
    <dbReference type="NCBI Taxonomy" id="2932268"/>
    <lineage>
        <taxon>Bacteria</taxon>
        <taxon>Pseudomonadati</taxon>
        <taxon>Bacteroidota</taxon>
        <taxon>Flavobacteriia</taxon>
        <taxon>Flavobacteriales</taxon>
        <taxon>Flavobacteriaceae</taxon>
        <taxon>Psychroserpens</taxon>
    </lineage>
</organism>
<evidence type="ECO:0008006" key="3">
    <source>
        <dbReference type="Google" id="ProtNLM"/>
    </source>
</evidence>
<dbReference type="EMBL" id="CP116221">
    <property type="protein sequence ID" value="WCO01841.1"/>
    <property type="molecule type" value="Genomic_DNA"/>
</dbReference>
<name>A0ABY7RXH5_9FLAO</name>
<keyword evidence="2" id="KW-1185">Reference proteome</keyword>
<protein>
    <recommendedName>
        <fullName evidence="3">NlpE C-terminal OB domain-containing protein</fullName>
    </recommendedName>
</protein>
<dbReference type="PROSITE" id="PS51257">
    <property type="entry name" value="PROKAR_LIPOPROTEIN"/>
    <property type="match status" value="1"/>
</dbReference>
<evidence type="ECO:0000313" key="2">
    <source>
        <dbReference type="Proteomes" id="UP001202717"/>
    </source>
</evidence>
<accession>A0ABY7RXH5</accession>
<evidence type="ECO:0000313" key="1">
    <source>
        <dbReference type="EMBL" id="WCO01841.1"/>
    </source>
</evidence>
<reference evidence="1 2" key="1">
    <citation type="submission" date="2023-01" db="EMBL/GenBank/DDBJ databases">
        <title>Psychroserpens ponticola sp. nov., isolated from seawater.</title>
        <authorList>
            <person name="Kristyanto S."/>
            <person name="Jung J."/>
            <person name="Kim J.M."/>
            <person name="Jeon C.O."/>
        </authorList>
    </citation>
    <scope>NUCLEOTIDE SEQUENCE [LARGE SCALE GENOMIC DNA]</scope>
    <source>
        <strain evidence="1 2">MSW6</strain>
    </source>
</reference>